<evidence type="ECO:0000256" key="2">
    <source>
        <dbReference type="ARBA" id="ARBA00022630"/>
    </source>
</evidence>
<accession>A0A6A6QB71</accession>
<dbReference type="SUPFAM" id="SSF51905">
    <property type="entry name" value="FAD/NAD(P)-binding domain"/>
    <property type="match status" value="1"/>
</dbReference>
<dbReference type="Pfam" id="PF01494">
    <property type="entry name" value="FAD_binding_3"/>
    <property type="match status" value="1"/>
</dbReference>
<dbReference type="Proteomes" id="UP000799750">
    <property type="component" value="Unassembled WGS sequence"/>
</dbReference>
<dbReference type="PANTHER" id="PTHR13789:SF309">
    <property type="entry name" value="PUTATIVE (AFU_ORTHOLOGUE AFUA_6G14510)-RELATED"/>
    <property type="match status" value="1"/>
</dbReference>
<evidence type="ECO:0000256" key="5">
    <source>
        <dbReference type="ARBA" id="ARBA00023033"/>
    </source>
</evidence>
<reference evidence="7" key="1">
    <citation type="journal article" date="2020" name="Stud. Mycol.">
        <title>101 Dothideomycetes genomes: a test case for predicting lifestyles and emergence of pathogens.</title>
        <authorList>
            <person name="Haridas S."/>
            <person name="Albert R."/>
            <person name="Binder M."/>
            <person name="Bloem J."/>
            <person name="Labutti K."/>
            <person name="Salamov A."/>
            <person name="Andreopoulos B."/>
            <person name="Baker S."/>
            <person name="Barry K."/>
            <person name="Bills G."/>
            <person name="Bluhm B."/>
            <person name="Cannon C."/>
            <person name="Castanera R."/>
            <person name="Culley D."/>
            <person name="Daum C."/>
            <person name="Ezra D."/>
            <person name="Gonzalez J."/>
            <person name="Henrissat B."/>
            <person name="Kuo A."/>
            <person name="Liang C."/>
            <person name="Lipzen A."/>
            <person name="Lutzoni F."/>
            <person name="Magnuson J."/>
            <person name="Mondo S."/>
            <person name="Nolan M."/>
            <person name="Ohm R."/>
            <person name="Pangilinan J."/>
            <person name="Park H.-J."/>
            <person name="Ramirez L."/>
            <person name="Alfaro M."/>
            <person name="Sun H."/>
            <person name="Tritt A."/>
            <person name="Yoshinaga Y."/>
            <person name="Zwiers L.-H."/>
            <person name="Turgeon B."/>
            <person name="Goodwin S."/>
            <person name="Spatafora J."/>
            <person name="Crous P."/>
            <person name="Grigoriev I."/>
        </authorList>
    </citation>
    <scope>NUCLEOTIDE SEQUENCE</scope>
    <source>
        <strain evidence="7">CBS 269.34</strain>
    </source>
</reference>
<sequence length="512" mass="56187">MAAVRHKIGIVGAAISGPTLALQILAHPILRERYAPILWDQTPNPFPAHLPSASEASSTSPPTAIPAENLQTAGAAIALSGNGLAPLYDLGLRAAIDLRSQEFTGASFWRSGYGSPLLNPGESVERAYPATAVRLNRMQDPTWSTELGTNMRIIERRDLQEILLKKVLESGGEVVWKRKLEKVEEISGAGGVRVSFKGGKSEDVSLLVGAEGAWSEVRRTILRRRDESTAEERWVPDFMGATGIYGISSPEIAPLAEEGVEKEVLDDTHGIWLDHGTLSTSPLPGGKIRWDLIIPETSPSDYSAPKGTKIFDAEVKGNTTSSWEFRIIAGAYSKDLTIDILRRHAGVYHPATGSFGRLIAASERIVRSPLRQRVWQANEIQCGNVVLIGDASRLMLPSSGQGSSFAIEDATVLANCLLNQPASPDANFRTALEEYAQLRVSRSKRMARMASLAGQLGLAQRWYWKWLRDYGIKWTPMPKNPKARGKKQWPFDDRFSVELKQDASNQILLTES</sequence>
<comment type="similarity">
    <text evidence="1">Belongs to the paxM FAD-dependent monooxygenase family.</text>
</comment>
<keyword evidence="8" id="KW-1185">Reference proteome</keyword>
<name>A0A6A6QB71_9PEZI</name>
<dbReference type="OrthoDB" id="16820at2759"/>
<evidence type="ECO:0000313" key="8">
    <source>
        <dbReference type="Proteomes" id="UP000799750"/>
    </source>
</evidence>
<keyword evidence="3" id="KW-0274">FAD</keyword>
<evidence type="ECO:0000256" key="4">
    <source>
        <dbReference type="ARBA" id="ARBA00023002"/>
    </source>
</evidence>
<dbReference type="InterPro" id="IPR050493">
    <property type="entry name" value="FAD-dep_Monooxygenase_BioMet"/>
</dbReference>
<protein>
    <submittedName>
        <fullName evidence="7">FAD/NAD(P)-binding domain-containing protein</fullName>
    </submittedName>
</protein>
<dbReference type="GO" id="GO:0004497">
    <property type="term" value="F:monooxygenase activity"/>
    <property type="evidence" value="ECO:0007669"/>
    <property type="project" value="UniProtKB-KW"/>
</dbReference>
<dbReference type="InterPro" id="IPR002938">
    <property type="entry name" value="FAD-bd"/>
</dbReference>
<dbReference type="InterPro" id="IPR036188">
    <property type="entry name" value="FAD/NAD-bd_sf"/>
</dbReference>
<dbReference type="GO" id="GO:0071949">
    <property type="term" value="F:FAD binding"/>
    <property type="evidence" value="ECO:0007669"/>
    <property type="project" value="InterPro"/>
</dbReference>
<evidence type="ECO:0000313" key="7">
    <source>
        <dbReference type="EMBL" id="KAF2488717.1"/>
    </source>
</evidence>
<proteinExistence type="inferred from homology"/>
<evidence type="ECO:0000259" key="6">
    <source>
        <dbReference type="Pfam" id="PF01494"/>
    </source>
</evidence>
<evidence type="ECO:0000256" key="3">
    <source>
        <dbReference type="ARBA" id="ARBA00022827"/>
    </source>
</evidence>
<gene>
    <name evidence="7" type="ORF">BU16DRAFT_520492</name>
</gene>
<dbReference type="PANTHER" id="PTHR13789">
    <property type="entry name" value="MONOOXYGENASE"/>
    <property type="match status" value="1"/>
</dbReference>
<evidence type="ECO:0000256" key="1">
    <source>
        <dbReference type="ARBA" id="ARBA00007992"/>
    </source>
</evidence>
<dbReference type="EMBL" id="MU004202">
    <property type="protein sequence ID" value="KAF2488717.1"/>
    <property type="molecule type" value="Genomic_DNA"/>
</dbReference>
<keyword evidence="4" id="KW-0560">Oxidoreductase</keyword>
<keyword evidence="2" id="KW-0285">Flavoprotein</keyword>
<dbReference type="AlphaFoldDB" id="A0A6A6QB71"/>
<organism evidence="7 8">
    <name type="scientific">Lophium mytilinum</name>
    <dbReference type="NCBI Taxonomy" id="390894"/>
    <lineage>
        <taxon>Eukaryota</taxon>
        <taxon>Fungi</taxon>
        <taxon>Dikarya</taxon>
        <taxon>Ascomycota</taxon>
        <taxon>Pezizomycotina</taxon>
        <taxon>Dothideomycetes</taxon>
        <taxon>Pleosporomycetidae</taxon>
        <taxon>Mytilinidiales</taxon>
        <taxon>Mytilinidiaceae</taxon>
        <taxon>Lophium</taxon>
    </lineage>
</organism>
<keyword evidence="5" id="KW-0503">Monooxygenase</keyword>
<dbReference type="PRINTS" id="PR00420">
    <property type="entry name" value="RNGMNOXGNASE"/>
</dbReference>
<feature type="domain" description="FAD-binding" evidence="6">
    <location>
        <begin position="367"/>
        <end position="419"/>
    </location>
</feature>
<dbReference type="Gene3D" id="3.50.50.60">
    <property type="entry name" value="FAD/NAD(P)-binding domain"/>
    <property type="match status" value="1"/>
</dbReference>